<name>Q5KH01_CRYD1</name>
<dbReference type="FunCoup" id="Q5KH01">
    <property type="interactions" value="657"/>
</dbReference>
<dbReference type="OMA" id="KRKCCAH"/>
<accession>Q5KH01</accession>
<keyword evidence="2" id="KW-0378">Hydrolase</keyword>
<evidence type="ECO:0000313" key="6">
    <source>
        <dbReference type="Proteomes" id="UP000002149"/>
    </source>
</evidence>
<dbReference type="PANTHER" id="PTHR45738:SF5">
    <property type="entry name" value="POLYPHOSPHOINOSITIDE PHOSPHATASE"/>
    <property type="match status" value="1"/>
</dbReference>
<gene>
    <name evidence="5" type="ordered locus">CNE01740</name>
</gene>
<evidence type="ECO:0000256" key="2">
    <source>
        <dbReference type="ARBA" id="ARBA00022801"/>
    </source>
</evidence>
<dbReference type="OrthoDB" id="405996at2759"/>
<dbReference type="InterPro" id="IPR002013">
    <property type="entry name" value="SAC_dom"/>
</dbReference>
<dbReference type="PROSITE" id="PS50275">
    <property type="entry name" value="SAC"/>
    <property type="match status" value="1"/>
</dbReference>
<evidence type="ECO:0000256" key="3">
    <source>
        <dbReference type="ARBA" id="ARBA00023136"/>
    </source>
</evidence>
<dbReference type="VEuPathDB" id="FungiDB:CNE01740"/>
<dbReference type="Proteomes" id="UP000002149">
    <property type="component" value="Chromosome 5"/>
</dbReference>
<evidence type="ECO:0000313" key="5">
    <source>
        <dbReference type="EMBL" id="AAW43491.1"/>
    </source>
</evidence>
<dbReference type="eggNOG" id="KOG1888">
    <property type="taxonomic scope" value="Eukaryota"/>
</dbReference>
<dbReference type="HOGENOM" id="CLU_003016_0_2_1"/>
<dbReference type="EMBL" id="AE017345">
    <property type="protein sequence ID" value="AAW43491.1"/>
    <property type="molecule type" value="Genomic_DNA"/>
</dbReference>
<accession>Q55SL0</accession>
<evidence type="ECO:0000259" key="4">
    <source>
        <dbReference type="PROSITE" id="PS50275"/>
    </source>
</evidence>
<organism evidence="5 6">
    <name type="scientific">Cryptococcus deneoformans (strain JEC21 / ATCC MYA-565)</name>
    <name type="common">Cryptococcus neoformans var. neoformans serotype D</name>
    <dbReference type="NCBI Taxonomy" id="214684"/>
    <lineage>
        <taxon>Eukaryota</taxon>
        <taxon>Fungi</taxon>
        <taxon>Dikarya</taxon>
        <taxon>Basidiomycota</taxon>
        <taxon>Agaricomycotina</taxon>
        <taxon>Tremellomycetes</taxon>
        <taxon>Tremellales</taxon>
        <taxon>Cryptococcaceae</taxon>
        <taxon>Cryptococcus</taxon>
        <taxon>Cryptococcus neoformans species complex</taxon>
    </lineage>
</organism>
<dbReference type="PANTHER" id="PTHR45738">
    <property type="entry name" value="POLYPHOSPHOINOSITIDE PHOSPHATASE"/>
    <property type="match status" value="1"/>
</dbReference>
<dbReference type="InParanoid" id="Q5KH01"/>
<comment type="subcellular location">
    <subcellularLocation>
        <location evidence="1">Endomembrane system</location>
    </subcellularLocation>
</comment>
<dbReference type="STRING" id="214684.Q5KH01"/>
<reference evidence="5 6" key="1">
    <citation type="journal article" date="2005" name="Science">
        <title>The genome of the basidiomycetous yeast and human pathogen Cryptococcus neoformans.</title>
        <authorList>
            <person name="Loftus B.J."/>
            <person name="Fung E."/>
            <person name="Roncaglia P."/>
            <person name="Rowley D."/>
            <person name="Amedeo P."/>
            <person name="Bruno D."/>
            <person name="Vamathevan J."/>
            <person name="Miranda M."/>
            <person name="Anderson I.J."/>
            <person name="Fraser J.A."/>
            <person name="Allen J.E."/>
            <person name="Bosdet I.E."/>
            <person name="Brent M.R."/>
            <person name="Chiu R."/>
            <person name="Doering T.L."/>
            <person name="Donlin M.J."/>
            <person name="D'Souza C.A."/>
            <person name="Fox D.S."/>
            <person name="Grinberg V."/>
            <person name="Fu J."/>
            <person name="Fukushima M."/>
            <person name="Haas B.J."/>
            <person name="Huang J.C."/>
            <person name="Janbon G."/>
            <person name="Jones S.J."/>
            <person name="Koo H.L."/>
            <person name="Krzywinski M.I."/>
            <person name="Kwon-Chung J.K."/>
            <person name="Lengeler K.B."/>
            <person name="Maiti R."/>
            <person name="Marra M.A."/>
            <person name="Marra R.E."/>
            <person name="Mathewson C.A."/>
            <person name="Mitchell T.G."/>
            <person name="Pertea M."/>
            <person name="Riggs F.R."/>
            <person name="Salzberg S.L."/>
            <person name="Schein J.E."/>
            <person name="Shvartsbeyn A."/>
            <person name="Shin H."/>
            <person name="Shumway M."/>
            <person name="Specht C.A."/>
            <person name="Suh B.B."/>
            <person name="Tenney A."/>
            <person name="Utterback T.R."/>
            <person name="Wickes B.L."/>
            <person name="Wortman J.R."/>
            <person name="Wye N.H."/>
            <person name="Kronstad J.W."/>
            <person name="Lodge J.K."/>
            <person name="Heitman J."/>
            <person name="Davis R.W."/>
            <person name="Fraser C.M."/>
            <person name="Hyman R.W."/>
        </authorList>
    </citation>
    <scope>NUCLEOTIDE SEQUENCE [LARGE SCALE GENOMIC DNA]</scope>
    <source>
        <strain evidence="6">JEC21 / ATCC MYA-565</strain>
    </source>
</reference>
<evidence type="ECO:0000256" key="1">
    <source>
        <dbReference type="ARBA" id="ARBA00004308"/>
    </source>
</evidence>
<dbReference type="GeneID" id="3257794"/>
<dbReference type="RefSeq" id="XP_570798.1">
    <property type="nucleotide sequence ID" value="XM_570798.1"/>
</dbReference>
<dbReference type="PaxDb" id="214684-Q5KH01"/>
<protein>
    <submittedName>
        <fullName evidence="5">Polyphosphoinositide phosphatase, putative</fullName>
    </submittedName>
</protein>
<dbReference type="GO" id="GO:0046856">
    <property type="term" value="P:phosphatidylinositol dephosphorylation"/>
    <property type="evidence" value="ECO:0000318"/>
    <property type="project" value="GO_Central"/>
</dbReference>
<dbReference type="InterPro" id="IPR043573">
    <property type="entry name" value="Fig4-like"/>
</dbReference>
<dbReference type="GO" id="GO:0012505">
    <property type="term" value="C:endomembrane system"/>
    <property type="evidence" value="ECO:0007669"/>
    <property type="project" value="UniProtKB-SubCell"/>
</dbReference>
<sequence length="827" mass="94750">MVSKGESRQTKEDATANALNSLSKFTLFRTKTRLYVIASTDNIHRVLKIDRTDPNTLNVVEDTTSYDEIELQQLLRMVKDGNKSQGGLDKVMDFYGLVGFIRFTTCWYMILMTKRSEVGLLGGHYIYHCDDTTLYPIGSKVEKSTLETKMVNTFNLVDLSKNFYFSYSYDLTNTLQTNLTVSANNRRWNTRFMWNHHLLSPAFNLEEPRGRSRWIIPLIHGFVDQAKIHVFSRTVYLTLIARRSRHYAGARFLTRGANEHGHVANEVETEQIVSEPLSTSFGQHDSSRPEQPLSDFSAGYGGYTSFVQYRGSIPVMWHQESNQMTPRPPIEITIKDPFYTPAAKHFDDLLGRYGAPIYILNLIKSRESVPRESKLLFEYGQCVKYLNQFLPEGKKMDYIAWDMSQAAKSGQQDVIGVLEDICEESLQATNFFHGGPARNAVGAGPHRDHPLLQHGILRVNCVDCLDRTNAAQFAIAKRAFGHQLYALGFLATPYLEFSCDAVDVLTEMYHDHGDTLAWQYTGSALVNRVDTYRRTKATQWSSHSRDILENIRRFYNNSMLDGDKQSAINLFLGVQPSVPTYDLTRPNYRQWYHPAHLEDPKADDLAPINQVYAEYYKPDKMSEFSNMYAFNMNSTSRFHAKSRYDNVSSPFEPREQSSHNSVPNARRIARRWATVAETSGSPHQPSSSPDRPVRLKTIQFESPPSAIELFIRSLYDPQDLPERILNYEFYTHYTESEGIDMVCEEQDLEMYRMVARMQEGGDEKELLHGTEMNMKLRMSDPPGDSGELAVESHQRLSKDMSTKDKQIIERYINMLSVPLSTGGEYSL</sequence>
<dbReference type="Pfam" id="PF02383">
    <property type="entry name" value="Syja_N"/>
    <property type="match status" value="1"/>
</dbReference>
<feature type="domain" description="SAC" evidence="4">
    <location>
        <begin position="154"/>
        <end position="522"/>
    </location>
</feature>
<dbReference type="GO" id="GO:0043813">
    <property type="term" value="F:phosphatidylinositol-3,5-bisphosphate 5-phosphatase activity"/>
    <property type="evidence" value="ECO:0000318"/>
    <property type="project" value="GO_Central"/>
</dbReference>
<dbReference type="AlphaFoldDB" id="Q5KH01"/>
<keyword evidence="3" id="KW-0472">Membrane</keyword>
<proteinExistence type="predicted"/>
<dbReference type="KEGG" id="cne:CNE01740"/>
<keyword evidence="6" id="KW-1185">Reference proteome</keyword>